<comment type="caution">
    <text evidence="1">The sequence shown here is derived from an EMBL/GenBank/DDBJ whole genome shotgun (WGS) entry which is preliminary data.</text>
</comment>
<dbReference type="EMBL" id="JAHESC010000050">
    <property type="protein sequence ID" value="MBT1689880.1"/>
    <property type="molecule type" value="Genomic_DNA"/>
</dbReference>
<keyword evidence="2" id="KW-1185">Reference proteome</keyword>
<proteinExistence type="predicted"/>
<organism evidence="1 2">
    <name type="scientific">Dawidia soli</name>
    <dbReference type="NCBI Taxonomy" id="2782352"/>
    <lineage>
        <taxon>Bacteria</taxon>
        <taxon>Pseudomonadati</taxon>
        <taxon>Bacteroidota</taxon>
        <taxon>Cytophagia</taxon>
        <taxon>Cytophagales</taxon>
        <taxon>Chryseotaleaceae</taxon>
        <taxon>Dawidia</taxon>
    </lineage>
</organism>
<protein>
    <submittedName>
        <fullName evidence="1">Uncharacterized protein</fullName>
    </submittedName>
</protein>
<dbReference type="AlphaFoldDB" id="A0AAP2DFK8"/>
<gene>
    <name evidence="1" type="ORF">KK078_25180</name>
</gene>
<accession>A0AAP2DFK8</accession>
<sequence length="348" mass="40271">MIEVNSSVYTVFYNKLCNAIIEKEYIKKNVPPPRTTNLWDDITEDFFKKVFGGTNAQSKFYFSKKLGQMKPGSTVKGRVNHEALVRALEYIGISTPLSRHRKKTAPISQHLAGNLLDAFIATHQDEIMQVEIEHSLPPGDEDDILDEIGPARKAKVLIASFFESVVDADYDRLTRCVSNTYRIDQYGSRRDFLMTDWKRLKGVTDVKIFNSKFYPPDMFQCDFYVEELIQMKVNPMISDLTKMRIKDIKTFIENLKKITHDLKKLDKGNKLDNVELYKLFDPRLAYHLLIMLAPETQGSKNLMNKLFPKDVVESRERTYRCVLKLEDGCWKISKLVSVKITLDDDFLG</sequence>
<evidence type="ECO:0000313" key="1">
    <source>
        <dbReference type="EMBL" id="MBT1689880.1"/>
    </source>
</evidence>
<name>A0AAP2DFK8_9BACT</name>
<dbReference type="Proteomes" id="UP001319180">
    <property type="component" value="Unassembled WGS sequence"/>
</dbReference>
<evidence type="ECO:0000313" key="2">
    <source>
        <dbReference type="Proteomes" id="UP001319180"/>
    </source>
</evidence>
<reference evidence="1 2" key="1">
    <citation type="submission" date="2021-05" db="EMBL/GenBank/DDBJ databases">
        <title>A Polyphasic approach of four new species of the genus Ohtaekwangia: Ohtaekwangia histidinii sp. nov., Ohtaekwangia cretensis sp. nov., Ohtaekwangia indiensis sp. nov., Ohtaekwangia reichenbachii sp. nov. from diverse environment.</title>
        <authorList>
            <person name="Octaviana S."/>
        </authorList>
    </citation>
    <scope>NUCLEOTIDE SEQUENCE [LARGE SCALE GENOMIC DNA]</scope>
    <source>
        <strain evidence="1 2">PWU37</strain>
    </source>
</reference>
<dbReference type="RefSeq" id="WP_254093102.1">
    <property type="nucleotide sequence ID" value="NZ_JAHESC010000050.1"/>
</dbReference>